<evidence type="ECO:0000256" key="4">
    <source>
        <dbReference type="ARBA" id="ARBA00022695"/>
    </source>
</evidence>
<dbReference type="Pfam" id="PF00309">
    <property type="entry name" value="Sigma54_AID"/>
    <property type="match status" value="1"/>
</dbReference>
<dbReference type="Gene3D" id="1.10.10.1330">
    <property type="entry name" value="RNA polymerase sigma-54 factor, core-binding domain"/>
    <property type="match status" value="1"/>
</dbReference>
<dbReference type="GO" id="GO:0001216">
    <property type="term" value="F:DNA-binding transcription activator activity"/>
    <property type="evidence" value="ECO:0007669"/>
    <property type="project" value="InterPro"/>
</dbReference>
<dbReference type="InterPro" id="IPR007634">
    <property type="entry name" value="RNA_pol_sigma_54_DNA-bd"/>
</dbReference>
<evidence type="ECO:0000259" key="9">
    <source>
        <dbReference type="PROSITE" id="PS50943"/>
    </source>
</evidence>
<evidence type="ECO:0000256" key="1">
    <source>
        <dbReference type="ARBA" id="ARBA00008798"/>
    </source>
</evidence>
<dbReference type="InterPro" id="IPR007046">
    <property type="entry name" value="RNA_pol_sigma_54_core-bd"/>
</dbReference>
<reference evidence="10" key="2">
    <citation type="journal article" date="2021" name="PeerJ">
        <title>Extensive microbial diversity within the chicken gut microbiome revealed by metagenomics and culture.</title>
        <authorList>
            <person name="Gilroy R."/>
            <person name="Ravi A."/>
            <person name="Getino M."/>
            <person name="Pursley I."/>
            <person name="Horton D.L."/>
            <person name="Alikhan N.F."/>
            <person name="Baker D."/>
            <person name="Gharbi K."/>
            <person name="Hall N."/>
            <person name="Watson M."/>
            <person name="Adriaenssens E.M."/>
            <person name="Foster-Nyarko E."/>
            <person name="Jarju S."/>
            <person name="Secka A."/>
            <person name="Antonio M."/>
            <person name="Oren A."/>
            <person name="Chaudhuri R.R."/>
            <person name="La Ragione R."/>
            <person name="Hildebrand F."/>
            <person name="Pallen M.J."/>
        </authorList>
    </citation>
    <scope>NUCLEOTIDE SEQUENCE</scope>
    <source>
        <strain evidence="10">ChiHecec3B27-6122</strain>
    </source>
</reference>
<comment type="similarity">
    <text evidence="1">Belongs to the sigma-54 factor family.</text>
</comment>
<evidence type="ECO:0000256" key="8">
    <source>
        <dbReference type="ARBA" id="ARBA00023163"/>
    </source>
</evidence>
<dbReference type="NCBIfam" id="TIGR02395">
    <property type="entry name" value="rpoN_sigma"/>
    <property type="match status" value="1"/>
</dbReference>
<dbReference type="PANTHER" id="PTHR32248">
    <property type="entry name" value="RNA POLYMERASE SIGMA-54 FACTOR"/>
    <property type="match status" value="1"/>
</dbReference>
<feature type="domain" description="HTH cro/C1-type" evidence="9">
    <location>
        <begin position="327"/>
        <end position="351"/>
    </location>
</feature>
<dbReference type="PIRSF" id="PIRSF000774">
    <property type="entry name" value="RpoN"/>
    <property type="match status" value="1"/>
</dbReference>
<dbReference type="PRINTS" id="PR00045">
    <property type="entry name" value="SIGMA54FCT"/>
</dbReference>
<keyword evidence="7" id="KW-0238">DNA-binding</keyword>
<proteinExistence type="inferred from homology"/>
<dbReference type="Gene3D" id="1.10.10.60">
    <property type="entry name" value="Homeodomain-like"/>
    <property type="match status" value="1"/>
</dbReference>
<accession>A0A9D1G413</accession>
<evidence type="ECO:0000313" key="11">
    <source>
        <dbReference type="Proteomes" id="UP000886876"/>
    </source>
</evidence>
<reference evidence="10" key="1">
    <citation type="submission" date="2020-10" db="EMBL/GenBank/DDBJ databases">
        <authorList>
            <person name="Gilroy R."/>
        </authorList>
    </citation>
    <scope>NUCLEOTIDE SEQUENCE</scope>
    <source>
        <strain evidence="10">ChiHecec3B27-6122</strain>
    </source>
</reference>
<dbReference type="GO" id="GO:0006352">
    <property type="term" value="P:DNA-templated transcription initiation"/>
    <property type="evidence" value="ECO:0007669"/>
    <property type="project" value="InterPro"/>
</dbReference>
<dbReference type="GO" id="GO:0000428">
    <property type="term" value="C:DNA-directed RNA polymerase complex"/>
    <property type="evidence" value="ECO:0007669"/>
    <property type="project" value="UniProtKB-KW"/>
</dbReference>
<organism evidence="10 11">
    <name type="scientific">Candidatus Scatomorpha pullistercoris</name>
    <dbReference type="NCBI Taxonomy" id="2840929"/>
    <lineage>
        <taxon>Bacteria</taxon>
        <taxon>Bacillati</taxon>
        <taxon>Bacillota</taxon>
        <taxon>Clostridia</taxon>
        <taxon>Eubacteriales</taxon>
        <taxon>Candidatus Scatomorpha</taxon>
    </lineage>
</organism>
<evidence type="ECO:0000256" key="7">
    <source>
        <dbReference type="ARBA" id="ARBA00023125"/>
    </source>
</evidence>
<dbReference type="InterPro" id="IPR000394">
    <property type="entry name" value="RNA_pol_sigma_54"/>
</dbReference>
<keyword evidence="4" id="KW-0548">Nucleotidyltransferase</keyword>
<dbReference type="InterPro" id="IPR038709">
    <property type="entry name" value="RpoN_core-bd_sf"/>
</dbReference>
<dbReference type="CDD" id="cd00093">
    <property type="entry name" value="HTH_XRE"/>
    <property type="match status" value="1"/>
</dbReference>
<dbReference type="PROSITE" id="PS50044">
    <property type="entry name" value="SIGMA54_3"/>
    <property type="match status" value="1"/>
</dbReference>
<dbReference type="EMBL" id="DVJS01000044">
    <property type="protein sequence ID" value="HIS96736.1"/>
    <property type="molecule type" value="Genomic_DNA"/>
</dbReference>
<dbReference type="PROSITE" id="PS00718">
    <property type="entry name" value="SIGMA54_2"/>
    <property type="match status" value="1"/>
</dbReference>
<keyword evidence="5" id="KW-0805">Transcription regulation</keyword>
<name>A0A9D1G413_9FIRM</name>
<keyword evidence="3" id="KW-0808">Transferase</keyword>
<evidence type="ECO:0000256" key="2">
    <source>
        <dbReference type="ARBA" id="ARBA00022478"/>
    </source>
</evidence>
<sequence length="434" mass="48778">MRITLRNETRQVLGQNMQLSMKFLQMSTQELGAYLRELALENPLLEETPPALIYTPMRQRFTGYRSKEPSDGGFRDELAADNRHDTLRHSVREQILSMRVPELMRRELLYLSGEMDERGYLPEDCGDLAVFGGSWERYEDAVKVFQSLEPAGVGARSLSECLCIQLRRRGCEDELAYEICRSQLERLARGQLNYIANELGVGRSNVETAKKLIASLEPRPSNGFAGDEAPSYVLPDVEVAETEDGFEISAADKYVATYGVDSYYAAMAERPELSDEEREYFSAKLQQANWAIYCVERRRSMLLSCTGAVVERQSAFFRDGVSELLPLTMTELADKLGVHPSTVSRAVRGKYLACRWGVYPLSKFFAAEVTGGGTGAGILAKMRELIASEDPARPLSDRELSEALAKQGYDISRRTVAKYREEAIIPPASARRKR</sequence>
<dbReference type="Proteomes" id="UP000886876">
    <property type="component" value="Unassembled WGS sequence"/>
</dbReference>
<dbReference type="GO" id="GO:0016779">
    <property type="term" value="F:nucleotidyltransferase activity"/>
    <property type="evidence" value="ECO:0007669"/>
    <property type="project" value="UniProtKB-KW"/>
</dbReference>
<dbReference type="GO" id="GO:0003677">
    <property type="term" value="F:DNA binding"/>
    <property type="evidence" value="ECO:0007669"/>
    <property type="project" value="UniProtKB-KW"/>
</dbReference>
<protein>
    <submittedName>
        <fullName evidence="10">RNA polymerase factor sigma-54</fullName>
    </submittedName>
</protein>
<keyword evidence="6" id="KW-0731">Sigma factor</keyword>
<keyword evidence="8" id="KW-0804">Transcription</keyword>
<dbReference type="InterPro" id="IPR001387">
    <property type="entry name" value="Cro/C1-type_HTH"/>
</dbReference>
<evidence type="ECO:0000256" key="5">
    <source>
        <dbReference type="ARBA" id="ARBA00023015"/>
    </source>
</evidence>
<evidence type="ECO:0000256" key="3">
    <source>
        <dbReference type="ARBA" id="ARBA00022679"/>
    </source>
</evidence>
<keyword evidence="2" id="KW-0240">DNA-directed RNA polymerase</keyword>
<dbReference type="PANTHER" id="PTHR32248:SF4">
    <property type="entry name" value="RNA POLYMERASE SIGMA-54 FACTOR"/>
    <property type="match status" value="1"/>
</dbReference>
<dbReference type="GO" id="GO:0016987">
    <property type="term" value="F:sigma factor activity"/>
    <property type="evidence" value="ECO:0007669"/>
    <property type="project" value="UniProtKB-KW"/>
</dbReference>
<gene>
    <name evidence="10" type="primary">rpoN</name>
    <name evidence="10" type="ORF">IAD42_02050</name>
</gene>
<dbReference type="Pfam" id="PF04552">
    <property type="entry name" value="Sigma54_DBD"/>
    <property type="match status" value="1"/>
</dbReference>
<dbReference type="Pfam" id="PF04963">
    <property type="entry name" value="Sigma54_CBD"/>
    <property type="match status" value="1"/>
</dbReference>
<comment type="caution">
    <text evidence="10">The sequence shown here is derived from an EMBL/GenBank/DDBJ whole genome shotgun (WGS) entry which is preliminary data.</text>
</comment>
<dbReference type="PROSITE" id="PS50943">
    <property type="entry name" value="HTH_CROC1"/>
    <property type="match status" value="1"/>
</dbReference>
<evidence type="ECO:0000313" key="10">
    <source>
        <dbReference type="EMBL" id="HIS96736.1"/>
    </source>
</evidence>
<evidence type="ECO:0000256" key="6">
    <source>
        <dbReference type="ARBA" id="ARBA00023082"/>
    </source>
</evidence>
<dbReference type="PROSITE" id="PS00717">
    <property type="entry name" value="SIGMA54_1"/>
    <property type="match status" value="1"/>
</dbReference>
<dbReference type="AlphaFoldDB" id="A0A9D1G413"/>